<evidence type="ECO:0000313" key="3">
    <source>
        <dbReference type="Proteomes" id="UP001213000"/>
    </source>
</evidence>
<protein>
    <submittedName>
        <fullName evidence="2">Uncharacterized protein</fullName>
    </submittedName>
</protein>
<evidence type="ECO:0000256" key="1">
    <source>
        <dbReference type="SAM" id="MobiDB-lite"/>
    </source>
</evidence>
<name>A0AAD5YTS0_9AGAR</name>
<feature type="compositionally biased region" description="Acidic residues" evidence="1">
    <location>
        <begin position="54"/>
        <end position="88"/>
    </location>
</feature>
<dbReference type="Proteomes" id="UP001213000">
    <property type="component" value="Unassembled WGS sequence"/>
</dbReference>
<gene>
    <name evidence="2" type="ORF">NP233_g3573</name>
</gene>
<feature type="compositionally biased region" description="Polar residues" evidence="1">
    <location>
        <begin position="114"/>
        <end position="123"/>
    </location>
</feature>
<accession>A0AAD5YTS0</accession>
<evidence type="ECO:0000313" key="2">
    <source>
        <dbReference type="EMBL" id="KAJ3571713.1"/>
    </source>
</evidence>
<dbReference type="EMBL" id="JANIEX010000173">
    <property type="protein sequence ID" value="KAJ3571713.1"/>
    <property type="molecule type" value="Genomic_DNA"/>
</dbReference>
<sequence length="744" mass="84155">MRSSEELGLGRYGFNVQQRTMVGGVSQTKQALVQQLRTTVNTPKNQDKFRTDDKEDEDEDADGVEDMEQVESEDEDADGVEDMEQVETEDGRNKAMEQLQITSPRRYPTRKRALSNQNGSAASNKRPRTKPKPSRSNAAAAEQLRAALQKAHGPANDERGKRAPSHQKKRSENQQSGKAHEPSPTRFKPLPKERHTPEIGLPIYDFIMRTVNEVHLKCHHKDQADFLEKVAMSVHPSIRNDLLEAKGLGVLDSDILKVYTVKEFCQATTKEVLEVWRLKNILVVDVEKLERGSPENFDAEAFAKRCPAIETQTLEVHDYSQVSKGTSYDSRMLHVTIPELIECATSSPEKHRIVNALDIPNTEDSSGMPVVVKMALQDMAWRVSMNRRAPHLCWHLAATAGAHTHWHLDSDGLCTAVHGDAGEKLWSIGRYKSETGLHPGNRRLCSIFNTHKLNDDIIDATHIPLRYGMTLFMRPLTPHRVITTKHSLFRGEQFLATPTLRETCWGILHGFTAGTTITNVSHAEIVHDWLRGIAKAILLTHPYPPKNQPLGNHRAVMPDITDMDDMVSVIHVCSILFLGSAVFPEAYRHHKPLSHDIRERLMQGRDLAIRLGHRLYYNVDVYLGGEKLDFWKDFFYAFVARQAAAVFNNLKEKVAMPEVQGTTATRFMSKITILAGEYPDFGVAVERAWGSNKEVPIDWFGWPEHFFKCGYVVADANAYTHDTPDELIYGSSKNEWYPESLYSL</sequence>
<keyword evidence="3" id="KW-1185">Reference proteome</keyword>
<feature type="region of interest" description="Disordered" evidence="1">
    <location>
        <begin position="36"/>
        <end position="196"/>
    </location>
</feature>
<comment type="caution">
    <text evidence="2">The sequence shown here is derived from an EMBL/GenBank/DDBJ whole genome shotgun (WGS) entry which is preliminary data.</text>
</comment>
<dbReference type="Gene3D" id="2.60.120.650">
    <property type="entry name" value="Cupin"/>
    <property type="match status" value="1"/>
</dbReference>
<dbReference type="SUPFAM" id="SSF51197">
    <property type="entry name" value="Clavaminate synthase-like"/>
    <property type="match status" value="1"/>
</dbReference>
<organism evidence="2 3">
    <name type="scientific">Leucocoprinus birnbaumii</name>
    <dbReference type="NCBI Taxonomy" id="56174"/>
    <lineage>
        <taxon>Eukaryota</taxon>
        <taxon>Fungi</taxon>
        <taxon>Dikarya</taxon>
        <taxon>Basidiomycota</taxon>
        <taxon>Agaricomycotina</taxon>
        <taxon>Agaricomycetes</taxon>
        <taxon>Agaricomycetidae</taxon>
        <taxon>Agaricales</taxon>
        <taxon>Agaricineae</taxon>
        <taxon>Agaricaceae</taxon>
        <taxon>Leucocoprinus</taxon>
    </lineage>
</organism>
<feature type="compositionally biased region" description="Low complexity" evidence="1">
    <location>
        <begin position="138"/>
        <end position="151"/>
    </location>
</feature>
<dbReference type="AlphaFoldDB" id="A0AAD5YTS0"/>
<reference evidence="2" key="1">
    <citation type="submission" date="2022-07" db="EMBL/GenBank/DDBJ databases">
        <title>Genome Sequence of Leucocoprinus birnbaumii.</title>
        <authorList>
            <person name="Buettner E."/>
        </authorList>
    </citation>
    <scope>NUCLEOTIDE SEQUENCE</scope>
    <source>
        <strain evidence="2">VT141</strain>
    </source>
</reference>
<proteinExistence type="predicted"/>